<evidence type="ECO:0000313" key="1">
    <source>
        <dbReference type="EMBL" id="KAJ1161755.1"/>
    </source>
</evidence>
<comment type="caution">
    <text evidence="1">The sequence shown here is derived from an EMBL/GenBank/DDBJ whole genome shotgun (WGS) entry which is preliminary data.</text>
</comment>
<evidence type="ECO:0000313" key="2">
    <source>
        <dbReference type="Proteomes" id="UP001066276"/>
    </source>
</evidence>
<gene>
    <name evidence="1" type="ORF">NDU88_002236</name>
</gene>
<name>A0AAV7SD51_PLEWA</name>
<keyword evidence="2" id="KW-1185">Reference proteome</keyword>
<reference evidence="1" key="1">
    <citation type="journal article" date="2022" name="bioRxiv">
        <title>Sequencing and chromosome-scale assembly of the giantPleurodeles waltlgenome.</title>
        <authorList>
            <person name="Brown T."/>
            <person name="Elewa A."/>
            <person name="Iarovenko S."/>
            <person name="Subramanian E."/>
            <person name="Araus A.J."/>
            <person name="Petzold A."/>
            <person name="Susuki M."/>
            <person name="Suzuki K.-i.T."/>
            <person name="Hayashi T."/>
            <person name="Toyoda A."/>
            <person name="Oliveira C."/>
            <person name="Osipova E."/>
            <person name="Leigh N.D."/>
            <person name="Simon A."/>
            <person name="Yun M.H."/>
        </authorList>
    </citation>
    <scope>NUCLEOTIDE SEQUENCE</scope>
    <source>
        <strain evidence="1">20211129_DDA</strain>
        <tissue evidence="1">Liver</tissue>
    </source>
</reference>
<proteinExistence type="predicted"/>
<dbReference type="EMBL" id="JANPWB010000008">
    <property type="protein sequence ID" value="KAJ1161755.1"/>
    <property type="molecule type" value="Genomic_DNA"/>
</dbReference>
<accession>A0AAV7SD51</accession>
<dbReference type="AlphaFoldDB" id="A0AAV7SD51"/>
<sequence>MAKVAPCGDWQRDRFVAVQPKKTAIGGEKQVDGIMVKGSTPKSTQVNSLDRYTCTWRSGGRRRIEPLGKPSLSTIMAAIQDIQGFISPLELKLDAVHIDVKLLRADIGKISEKGAMQKHT</sequence>
<organism evidence="1 2">
    <name type="scientific">Pleurodeles waltl</name>
    <name type="common">Iberian ribbed newt</name>
    <dbReference type="NCBI Taxonomy" id="8319"/>
    <lineage>
        <taxon>Eukaryota</taxon>
        <taxon>Metazoa</taxon>
        <taxon>Chordata</taxon>
        <taxon>Craniata</taxon>
        <taxon>Vertebrata</taxon>
        <taxon>Euteleostomi</taxon>
        <taxon>Amphibia</taxon>
        <taxon>Batrachia</taxon>
        <taxon>Caudata</taxon>
        <taxon>Salamandroidea</taxon>
        <taxon>Salamandridae</taxon>
        <taxon>Pleurodelinae</taxon>
        <taxon>Pleurodeles</taxon>
    </lineage>
</organism>
<protein>
    <submittedName>
        <fullName evidence="1">Uncharacterized protein</fullName>
    </submittedName>
</protein>
<dbReference type="Proteomes" id="UP001066276">
    <property type="component" value="Chromosome 4_2"/>
</dbReference>